<keyword evidence="3" id="KW-1185">Reference proteome</keyword>
<feature type="domain" description="DUF4232" evidence="1">
    <location>
        <begin position="15"/>
        <end position="145"/>
    </location>
</feature>
<dbReference type="EMBL" id="CP059399">
    <property type="protein sequence ID" value="QLY29880.1"/>
    <property type="molecule type" value="Genomic_DNA"/>
</dbReference>
<dbReference type="KEGG" id="nhu:H0264_32480"/>
<evidence type="ECO:0000313" key="3">
    <source>
        <dbReference type="Proteomes" id="UP000515512"/>
    </source>
</evidence>
<dbReference type="InterPro" id="IPR025326">
    <property type="entry name" value="DUF4232"/>
</dbReference>
<gene>
    <name evidence="2" type="ORF">H0264_32480</name>
</gene>
<evidence type="ECO:0000259" key="1">
    <source>
        <dbReference type="Pfam" id="PF14016"/>
    </source>
</evidence>
<dbReference type="Proteomes" id="UP000515512">
    <property type="component" value="Chromosome"/>
</dbReference>
<accession>A0A7D6ZHJ3</accession>
<reference evidence="2 3" key="1">
    <citation type="submission" date="2020-07" db="EMBL/GenBank/DDBJ databases">
        <authorList>
            <person name="Zhuang K."/>
            <person name="Ran Y."/>
        </authorList>
    </citation>
    <scope>NUCLEOTIDE SEQUENCE [LARGE SCALE GENOMIC DNA]</scope>
    <source>
        <strain evidence="2 3">WCH-YHL-001</strain>
    </source>
</reference>
<organism evidence="2 3">
    <name type="scientific">Nocardia huaxiensis</name>
    <dbReference type="NCBI Taxonomy" id="2755382"/>
    <lineage>
        <taxon>Bacteria</taxon>
        <taxon>Bacillati</taxon>
        <taxon>Actinomycetota</taxon>
        <taxon>Actinomycetes</taxon>
        <taxon>Mycobacteriales</taxon>
        <taxon>Nocardiaceae</taxon>
        <taxon>Nocardia</taxon>
    </lineage>
</organism>
<protein>
    <submittedName>
        <fullName evidence="2">DUF4232 domain-containing protein</fullName>
    </submittedName>
</protein>
<proteinExistence type="predicted"/>
<dbReference type="AlphaFoldDB" id="A0A7D6ZHJ3"/>
<dbReference type="RefSeq" id="WP_181581082.1">
    <property type="nucleotide sequence ID" value="NZ_CP059399.1"/>
</dbReference>
<dbReference type="Pfam" id="PF14016">
    <property type="entry name" value="DUF4232"/>
    <property type="match status" value="1"/>
</dbReference>
<evidence type="ECO:0000313" key="2">
    <source>
        <dbReference type="EMBL" id="QLY29880.1"/>
    </source>
</evidence>
<sequence>MPTTTSTTPAGVSACRTSQLTVALGPGGGAAGHTVFPIVFTNNGSGVCTITGYPGVSFTNGPAGDPIGAAATRDPGESATVRLDPGAQASASVSVVTSVDVYPPEICGPTSAAGLRIYPPDNTESVFLEQSRTVCSKIGILRVQPVIPGSGR</sequence>
<name>A0A7D6ZHJ3_9NOCA</name>